<protein>
    <submittedName>
        <fullName evidence="2">Uncharacterized protein</fullName>
    </submittedName>
</protein>
<gene>
    <name evidence="2" type="ORF">CTEN210_10783</name>
</gene>
<reference evidence="2 3" key="1">
    <citation type="journal article" date="2021" name="Sci. Rep.">
        <title>The genome of the diatom Chaetoceros tenuissimus carries an ancient integrated fragment of an extant virus.</title>
        <authorList>
            <person name="Hongo Y."/>
            <person name="Kimura K."/>
            <person name="Takaki Y."/>
            <person name="Yoshida Y."/>
            <person name="Baba S."/>
            <person name="Kobayashi G."/>
            <person name="Nagasaki K."/>
            <person name="Hano T."/>
            <person name="Tomaru Y."/>
        </authorList>
    </citation>
    <scope>NUCLEOTIDE SEQUENCE [LARGE SCALE GENOMIC DNA]</scope>
    <source>
        <strain evidence="2 3">NIES-3715</strain>
    </source>
</reference>
<sequence length="229" mass="25974">MKVALLLSLLTISTGFQFPTYQQNEIQRRAWISNALIAVGTNLLLENANADDADAELYESPLEDTAPEERSGLVVLRVAEVCNFQEKILRAVVNKDIDAEIGPFQIVFGTQILLKNSNISGNMKLMIETEIPRAKRRLAAKNAANAMNTLQSIQTTAAKIQRPFTEEEMLEIADLYRDARLQLNALYEYLSEEGKEKYYGYFMQVTEYEKKIADGVYNPELDGKLKFDY</sequence>
<accession>A0AAD3CYF9</accession>
<proteinExistence type="predicted"/>
<comment type="caution">
    <text evidence="2">The sequence shown here is derived from an EMBL/GenBank/DDBJ whole genome shotgun (WGS) entry which is preliminary data.</text>
</comment>
<evidence type="ECO:0000313" key="3">
    <source>
        <dbReference type="Proteomes" id="UP001054902"/>
    </source>
</evidence>
<evidence type="ECO:0000313" key="2">
    <source>
        <dbReference type="EMBL" id="GFH54307.1"/>
    </source>
</evidence>
<evidence type="ECO:0000256" key="1">
    <source>
        <dbReference type="SAM" id="SignalP"/>
    </source>
</evidence>
<keyword evidence="1" id="KW-0732">Signal</keyword>
<keyword evidence="3" id="KW-1185">Reference proteome</keyword>
<feature type="signal peptide" evidence="1">
    <location>
        <begin position="1"/>
        <end position="15"/>
    </location>
</feature>
<dbReference type="AlphaFoldDB" id="A0AAD3CYF9"/>
<dbReference type="Proteomes" id="UP001054902">
    <property type="component" value="Unassembled WGS sequence"/>
</dbReference>
<name>A0AAD3CYF9_9STRA</name>
<dbReference type="EMBL" id="BLLK01000047">
    <property type="protein sequence ID" value="GFH54307.1"/>
    <property type="molecule type" value="Genomic_DNA"/>
</dbReference>
<feature type="chain" id="PRO_5042079783" evidence="1">
    <location>
        <begin position="16"/>
        <end position="229"/>
    </location>
</feature>
<organism evidence="2 3">
    <name type="scientific">Chaetoceros tenuissimus</name>
    <dbReference type="NCBI Taxonomy" id="426638"/>
    <lineage>
        <taxon>Eukaryota</taxon>
        <taxon>Sar</taxon>
        <taxon>Stramenopiles</taxon>
        <taxon>Ochrophyta</taxon>
        <taxon>Bacillariophyta</taxon>
        <taxon>Coscinodiscophyceae</taxon>
        <taxon>Chaetocerotophycidae</taxon>
        <taxon>Chaetocerotales</taxon>
        <taxon>Chaetocerotaceae</taxon>
        <taxon>Chaetoceros</taxon>
    </lineage>
</organism>